<comment type="caution">
    <text evidence="2">The sequence shown here is derived from an EMBL/GenBank/DDBJ whole genome shotgun (WGS) entry which is preliminary data.</text>
</comment>
<organism evidence="2 3">
    <name type="scientific">Trifolium medium</name>
    <dbReference type="NCBI Taxonomy" id="97028"/>
    <lineage>
        <taxon>Eukaryota</taxon>
        <taxon>Viridiplantae</taxon>
        <taxon>Streptophyta</taxon>
        <taxon>Embryophyta</taxon>
        <taxon>Tracheophyta</taxon>
        <taxon>Spermatophyta</taxon>
        <taxon>Magnoliopsida</taxon>
        <taxon>eudicotyledons</taxon>
        <taxon>Gunneridae</taxon>
        <taxon>Pentapetalae</taxon>
        <taxon>rosids</taxon>
        <taxon>fabids</taxon>
        <taxon>Fabales</taxon>
        <taxon>Fabaceae</taxon>
        <taxon>Papilionoideae</taxon>
        <taxon>50 kb inversion clade</taxon>
        <taxon>NPAAA clade</taxon>
        <taxon>Hologalegina</taxon>
        <taxon>IRL clade</taxon>
        <taxon>Trifolieae</taxon>
        <taxon>Trifolium</taxon>
    </lineage>
</organism>
<reference evidence="2 3" key="1">
    <citation type="journal article" date="2018" name="Front. Plant Sci.">
        <title>Red Clover (Trifolium pratense) and Zigzag Clover (T. medium) - A Picture of Genomic Similarities and Differences.</title>
        <authorList>
            <person name="Dluhosova J."/>
            <person name="Istvanek J."/>
            <person name="Nedelnik J."/>
            <person name="Repkova J."/>
        </authorList>
    </citation>
    <scope>NUCLEOTIDE SEQUENCE [LARGE SCALE GENOMIC DNA]</scope>
    <source>
        <strain evidence="3">cv. 10/8</strain>
        <tissue evidence="2">Leaf</tissue>
    </source>
</reference>
<name>A0A392U504_9FABA</name>
<feature type="compositionally biased region" description="Basic residues" evidence="1">
    <location>
        <begin position="1"/>
        <end position="10"/>
    </location>
</feature>
<keyword evidence="3" id="KW-1185">Reference proteome</keyword>
<evidence type="ECO:0000313" key="3">
    <source>
        <dbReference type="Proteomes" id="UP000265520"/>
    </source>
</evidence>
<evidence type="ECO:0000256" key="1">
    <source>
        <dbReference type="SAM" id="MobiDB-lite"/>
    </source>
</evidence>
<sequence>VLSRAGKGKKEHPGPQQGGGVRWETGC</sequence>
<accession>A0A392U504</accession>
<dbReference type="EMBL" id="LXQA010724886">
    <property type="protein sequence ID" value="MCI67837.1"/>
    <property type="molecule type" value="Genomic_DNA"/>
</dbReference>
<protein>
    <submittedName>
        <fullName evidence="2">Uncharacterized protein</fullName>
    </submittedName>
</protein>
<evidence type="ECO:0000313" key="2">
    <source>
        <dbReference type="EMBL" id="MCI67837.1"/>
    </source>
</evidence>
<dbReference type="AlphaFoldDB" id="A0A392U504"/>
<dbReference type="Proteomes" id="UP000265520">
    <property type="component" value="Unassembled WGS sequence"/>
</dbReference>
<proteinExistence type="predicted"/>
<feature type="region of interest" description="Disordered" evidence="1">
    <location>
        <begin position="1"/>
        <end position="27"/>
    </location>
</feature>
<feature type="non-terminal residue" evidence="2">
    <location>
        <position position="1"/>
    </location>
</feature>